<dbReference type="EMBL" id="JBAWKS010000002">
    <property type="protein sequence ID" value="MEI4551519.1"/>
    <property type="molecule type" value="Genomic_DNA"/>
</dbReference>
<dbReference type="RefSeq" id="WP_336436484.1">
    <property type="nucleotide sequence ID" value="NZ_JBAWKS010000002.1"/>
</dbReference>
<feature type="chain" id="PRO_5046355647" evidence="1">
    <location>
        <begin position="20"/>
        <end position="150"/>
    </location>
</feature>
<accession>A0ABU8EX18</accession>
<evidence type="ECO:0000256" key="1">
    <source>
        <dbReference type="SAM" id="SignalP"/>
    </source>
</evidence>
<gene>
    <name evidence="2" type="ORF">WAE96_17715</name>
</gene>
<comment type="caution">
    <text evidence="2">The sequence shown here is derived from an EMBL/GenBank/DDBJ whole genome shotgun (WGS) entry which is preliminary data.</text>
</comment>
<evidence type="ECO:0000313" key="3">
    <source>
        <dbReference type="Proteomes" id="UP001382455"/>
    </source>
</evidence>
<dbReference type="Proteomes" id="UP001382455">
    <property type="component" value="Unassembled WGS sequence"/>
</dbReference>
<keyword evidence="1" id="KW-0732">Signal</keyword>
<reference evidence="2 3" key="1">
    <citation type="submission" date="2023-12" db="EMBL/GenBank/DDBJ databases">
        <title>Friends and Foes: Symbiotic and Algicidal bacterial influence on Karenia brevis blooms.</title>
        <authorList>
            <person name="Fei C."/>
            <person name="Mohamed A.R."/>
            <person name="Booker A."/>
            <person name="Arshad M."/>
            <person name="Klass S."/>
            <person name="Ahn S."/>
            <person name="Gilbert P.M."/>
            <person name="Heil C.A."/>
            <person name="Martinez J.M."/>
            <person name="Amin S.A."/>
        </authorList>
    </citation>
    <scope>NUCLEOTIDE SEQUENCE [LARGE SCALE GENOMIC DNA]</scope>
    <source>
        <strain evidence="2 3">CE15</strain>
    </source>
</reference>
<evidence type="ECO:0000313" key="2">
    <source>
        <dbReference type="EMBL" id="MEI4551519.1"/>
    </source>
</evidence>
<feature type="signal peptide" evidence="1">
    <location>
        <begin position="1"/>
        <end position="19"/>
    </location>
</feature>
<name>A0ABU8EX18_9GAMM</name>
<proteinExistence type="predicted"/>
<keyword evidence="3" id="KW-1185">Reference proteome</keyword>
<sequence length="150" mass="17118">MKYLLTLLTLIAFSGPTFAQKLDVGVNIPANLGETFTEEKVSYEQFKGQPFYMLVWDSANKQLLRDVLIRTEDSPAPVVVMCLGRVKVGSRRKDYTECEYQADILNNERVTLIKSKRNRIAKSIKLPQADHLFVVDEKGKVVQKVSLRVR</sequence>
<organism evidence="2 3">
    <name type="scientific">Pseudoalteromonas spongiae</name>
    <dbReference type="NCBI Taxonomy" id="298657"/>
    <lineage>
        <taxon>Bacteria</taxon>
        <taxon>Pseudomonadati</taxon>
        <taxon>Pseudomonadota</taxon>
        <taxon>Gammaproteobacteria</taxon>
        <taxon>Alteromonadales</taxon>
        <taxon>Pseudoalteromonadaceae</taxon>
        <taxon>Pseudoalteromonas</taxon>
    </lineage>
</organism>
<protein>
    <submittedName>
        <fullName evidence="2">Uncharacterized protein</fullName>
    </submittedName>
</protein>